<keyword evidence="3 5" id="KW-1133">Transmembrane helix</keyword>
<keyword evidence="8" id="KW-1185">Reference proteome</keyword>
<protein>
    <submittedName>
        <fullName evidence="7">Rhomboid family GlyGly-CTERM serine protease</fullName>
    </submittedName>
</protein>
<evidence type="ECO:0000256" key="4">
    <source>
        <dbReference type="ARBA" id="ARBA00023136"/>
    </source>
</evidence>
<dbReference type="GO" id="GO:0004252">
    <property type="term" value="F:serine-type endopeptidase activity"/>
    <property type="evidence" value="ECO:0007669"/>
    <property type="project" value="InterPro"/>
</dbReference>
<dbReference type="InterPro" id="IPR035952">
    <property type="entry name" value="Rhomboid-like_sf"/>
</dbReference>
<gene>
    <name evidence="7" type="ORF">SAMN05216562_1170</name>
</gene>
<dbReference type="PROSITE" id="PS51257">
    <property type="entry name" value="PROKAR_LIPOPROTEIN"/>
    <property type="match status" value="1"/>
</dbReference>
<accession>A0A1H3WWH0</accession>
<dbReference type="RefSeq" id="WP_170833131.1">
    <property type="nucleotide sequence ID" value="NZ_FNQO01000001.1"/>
</dbReference>
<evidence type="ECO:0000256" key="1">
    <source>
        <dbReference type="ARBA" id="ARBA00004141"/>
    </source>
</evidence>
<dbReference type="Pfam" id="PF01694">
    <property type="entry name" value="Rhomboid"/>
    <property type="match status" value="1"/>
</dbReference>
<keyword evidence="7" id="KW-0645">Protease</keyword>
<dbReference type="GO" id="GO:0016020">
    <property type="term" value="C:membrane"/>
    <property type="evidence" value="ECO:0007669"/>
    <property type="project" value="UniProtKB-SubCell"/>
</dbReference>
<evidence type="ECO:0000256" key="3">
    <source>
        <dbReference type="ARBA" id="ARBA00022989"/>
    </source>
</evidence>
<evidence type="ECO:0000313" key="8">
    <source>
        <dbReference type="Proteomes" id="UP000198658"/>
    </source>
</evidence>
<evidence type="ECO:0000256" key="2">
    <source>
        <dbReference type="ARBA" id="ARBA00022692"/>
    </source>
</evidence>
<feature type="transmembrane region" description="Helical" evidence="5">
    <location>
        <begin position="177"/>
        <end position="201"/>
    </location>
</feature>
<feature type="transmembrane region" description="Helical" evidence="5">
    <location>
        <begin position="111"/>
        <end position="131"/>
    </location>
</feature>
<name>A0A1H3WWH0_9GAMM</name>
<dbReference type="GO" id="GO:0006508">
    <property type="term" value="P:proteolysis"/>
    <property type="evidence" value="ECO:0007669"/>
    <property type="project" value="UniProtKB-KW"/>
</dbReference>
<dbReference type="SUPFAM" id="SSF144091">
    <property type="entry name" value="Rhomboid-like"/>
    <property type="match status" value="1"/>
</dbReference>
<dbReference type="NCBIfam" id="TIGR03902">
    <property type="entry name" value="rhom_GG_sort"/>
    <property type="match status" value="1"/>
</dbReference>
<feature type="transmembrane region" description="Helical" evidence="5">
    <location>
        <begin position="86"/>
        <end position="105"/>
    </location>
</feature>
<feature type="transmembrane region" description="Helical" evidence="5">
    <location>
        <begin position="61"/>
        <end position="79"/>
    </location>
</feature>
<keyword evidence="2 5" id="KW-0812">Transmembrane</keyword>
<keyword evidence="4 5" id="KW-0472">Membrane</keyword>
<comment type="subcellular location">
    <subcellularLocation>
        <location evidence="1">Membrane</location>
        <topology evidence="1">Multi-pass membrane protein</topology>
    </subcellularLocation>
</comment>
<proteinExistence type="predicted"/>
<evidence type="ECO:0000256" key="5">
    <source>
        <dbReference type="SAM" id="Phobius"/>
    </source>
</evidence>
<evidence type="ECO:0000259" key="6">
    <source>
        <dbReference type="Pfam" id="PF01694"/>
    </source>
</evidence>
<reference evidence="8" key="1">
    <citation type="submission" date="2016-10" db="EMBL/GenBank/DDBJ databases">
        <authorList>
            <person name="Varghese N."/>
            <person name="Submissions S."/>
        </authorList>
    </citation>
    <scope>NUCLEOTIDE SEQUENCE [LARGE SCALE GENOMIC DNA]</scope>
    <source>
        <strain evidence="8">CGMCC 1.10657</strain>
    </source>
</reference>
<dbReference type="Gene3D" id="1.20.1540.10">
    <property type="entry name" value="Rhomboid-like"/>
    <property type="match status" value="1"/>
</dbReference>
<organism evidence="7 8">
    <name type="scientific">Microbulbifer marinus</name>
    <dbReference type="NCBI Taxonomy" id="658218"/>
    <lineage>
        <taxon>Bacteria</taxon>
        <taxon>Pseudomonadati</taxon>
        <taxon>Pseudomonadota</taxon>
        <taxon>Gammaproteobacteria</taxon>
        <taxon>Cellvibrionales</taxon>
        <taxon>Microbulbiferaceae</taxon>
        <taxon>Microbulbifer</taxon>
    </lineage>
</organism>
<feature type="transmembrane region" description="Helical" evidence="5">
    <location>
        <begin position="12"/>
        <end position="29"/>
    </location>
</feature>
<feature type="domain" description="Peptidase S54 rhomboid" evidence="6">
    <location>
        <begin position="46"/>
        <end position="190"/>
    </location>
</feature>
<dbReference type="InterPro" id="IPR022764">
    <property type="entry name" value="Peptidase_S54_rhomboid_dom"/>
</dbReference>
<evidence type="ECO:0000313" key="7">
    <source>
        <dbReference type="EMBL" id="SDZ91300.1"/>
    </source>
</evidence>
<sequence length="214" mass="23441">MLRTLLERVIEWLAPAAIITVACLIYFAPPEVDSLLRYERSLILSGDYWRIVTGHFTHTNLNHLLMNCAAVVLTWMLLPIRPRLDLALLGIAILAALCGIALLVFEPQIGWYKGLSGLLHALLALGAVLNMRERGSRWWGIVLLAILSLKVYSEWFGTQGSLLAQWIGAPMVTEAHFWGLVIGGTVATLVLFGMGLGELIARGIAAMRGSRSPG</sequence>
<dbReference type="Proteomes" id="UP000198658">
    <property type="component" value="Unassembled WGS sequence"/>
</dbReference>
<feature type="transmembrane region" description="Helical" evidence="5">
    <location>
        <begin position="138"/>
        <end position="157"/>
    </location>
</feature>
<dbReference type="EMBL" id="FNQO01000001">
    <property type="protein sequence ID" value="SDZ91300.1"/>
    <property type="molecule type" value="Genomic_DNA"/>
</dbReference>
<dbReference type="AlphaFoldDB" id="A0A1H3WWH0"/>
<dbReference type="InterPro" id="IPR023826">
    <property type="entry name" value="Rhom-like_SP_proteobac"/>
</dbReference>
<keyword evidence="7" id="KW-0378">Hydrolase</keyword>
<dbReference type="STRING" id="658218.SAMN05216562_1170"/>